<name>A0AAV9JFY2_9PEZI</name>
<keyword evidence="2" id="KW-1185">Reference proteome</keyword>
<accession>A0AAV9JFY2</accession>
<gene>
    <name evidence="1" type="ORF">LTR36_005561</name>
</gene>
<dbReference type="PANTHER" id="PTHR42085:SF2">
    <property type="entry name" value="F-BOX DOMAIN-CONTAINING PROTEIN"/>
    <property type="match status" value="1"/>
</dbReference>
<comment type="caution">
    <text evidence="1">The sequence shown here is derived from an EMBL/GenBank/DDBJ whole genome shotgun (WGS) entry which is preliminary data.</text>
</comment>
<dbReference type="AlphaFoldDB" id="A0AAV9JFY2"/>
<protein>
    <submittedName>
        <fullName evidence="1">Uncharacterized protein</fullName>
    </submittedName>
</protein>
<organism evidence="1 2">
    <name type="scientific">Oleoguttula mirabilis</name>
    <dbReference type="NCBI Taxonomy" id="1507867"/>
    <lineage>
        <taxon>Eukaryota</taxon>
        <taxon>Fungi</taxon>
        <taxon>Dikarya</taxon>
        <taxon>Ascomycota</taxon>
        <taxon>Pezizomycotina</taxon>
        <taxon>Dothideomycetes</taxon>
        <taxon>Dothideomycetidae</taxon>
        <taxon>Mycosphaerellales</taxon>
        <taxon>Teratosphaeriaceae</taxon>
        <taxon>Oleoguttula</taxon>
    </lineage>
</organism>
<dbReference type="PANTHER" id="PTHR42085">
    <property type="entry name" value="F-BOX DOMAIN-CONTAINING PROTEIN"/>
    <property type="match status" value="1"/>
</dbReference>
<evidence type="ECO:0000313" key="1">
    <source>
        <dbReference type="EMBL" id="KAK4543418.1"/>
    </source>
</evidence>
<dbReference type="InterPro" id="IPR038883">
    <property type="entry name" value="AN11006-like"/>
</dbReference>
<proteinExistence type="predicted"/>
<evidence type="ECO:0000313" key="2">
    <source>
        <dbReference type="Proteomes" id="UP001324427"/>
    </source>
</evidence>
<sequence>MADGVFSTLRPAAGSSATIPDVARNITDAATTNISAMVRTEGSPTGRFFDFPPEIRNAIYGYALREDSKVLPGTGKEPSLFAACHQMRKEALQMFYFINDLEFYIWPSQIWQSQSPAYRWAYYHIGGNTLKVGQSVTLKTDRFQLELQQTEVNGKVGLELKDLFGVYKYVTPGSYARFSFSAETRKSITYALDFVFRNEDLDMTSWLAHNVVRGLVQYIAKRRNYALAADNEKETGALEFIGGTLPCGGERKSFFEVW</sequence>
<dbReference type="Proteomes" id="UP001324427">
    <property type="component" value="Unassembled WGS sequence"/>
</dbReference>
<reference evidence="1 2" key="1">
    <citation type="submission" date="2021-11" db="EMBL/GenBank/DDBJ databases">
        <title>Black yeast isolated from Biological Soil Crust.</title>
        <authorList>
            <person name="Kurbessoian T."/>
        </authorList>
    </citation>
    <scope>NUCLEOTIDE SEQUENCE [LARGE SCALE GENOMIC DNA]</scope>
    <source>
        <strain evidence="1 2">CCFEE 5522</strain>
    </source>
</reference>
<dbReference type="EMBL" id="JAVFHQ010000032">
    <property type="protein sequence ID" value="KAK4543418.1"/>
    <property type="molecule type" value="Genomic_DNA"/>
</dbReference>